<comment type="similarity">
    <text evidence="2">Belongs to the IPK1 type 1 family.</text>
</comment>
<comment type="domain">
    <text evidence="9">The EXKPK motif is conserved in inositol-pentakisphosphate 2-kinases of both family 1 and 2.</text>
</comment>
<proteinExistence type="inferred from homology"/>
<keyword evidence="6 9" id="KW-0547">Nucleotide-binding</keyword>
<evidence type="ECO:0000256" key="7">
    <source>
        <dbReference type="ARBA" id="ARBA00022777"/>
    </source>
</evidence>
<evidence type="ECO:0000256" key="1">
    <source>
        <dbReference type="ARBA" id="ARBA00003979"/>
    </source>
</evidence>
<evidence type="ECO:0000313" key="10">
    <source>
        <dbReference type="EMBL" id="KAK1769275.1"/>
    </source>
</evidence>
<dbReference type="PANTHER" id="PTHR14456:SF2">
    <property type="entry name" value="INOSITOL-PENTAKISPHOSPHATE 2-KINASE"/>
    <property type="match status" value="1"/>
</dbReference>
<organism evidence="10 11">
    <name type="scientific">Phialemonium atrogriseum</name>
    <dbReference type="NCBI Taxonomy" id="1093897"/>
    <lineage>
        <taxon>Eukaryota</taxon>
        <taxon>Fungi</taxon>
        <taxon>Dikarya</taxon>
        <taxon>Ascomycota</taxon>
        <taxon>Pezizomycotina</taxon>
        <taxon>Sordariomycetes</taxon>
        <taxon>Sordariomycetidae</taxon>
        <taxon>Cephalothecales</taxon>
        <taxon>Cephalothecaceae</taxon>
        <taxon>Phialemonium</taxon>
    </lineage>
</organism>
<name>A0AAJ0FQL1_9PEZI</name>
<evidence type="ECO:0000313" key="11">
    <source>
        <dbReference type="Proteomes" id="UP001244011"/>
    </source>
</evidence>
<evidence type="ECO:0000256" key="9">
    <source>
        <dbReference type="RuleBase" id="RU364126"/>
    </source>
</evidence>
<keyword evidence="8 9" id="KW-0067">ATP-binding</keyword>
<dbReference type="GO" id="GO:0005524">
    <property type="term" value="F:ATP binding"/>
    <property type="evidence" value="ECO:0007669"/>
    <property type="project" value="UniProtKB-KW"/>
</dbReference>
<accession>A0AAJ0FQL1</accession>
<dbReference type="EMBL" id="MU839003">
    <property type="protein sequence ID" value="KAK1769275.1"/>
    <property type="molecule type" value="Genomic_DNA"/>
</dbReference>
<dbReference type="Proteomes" id="UP001244011">
    <property type="component" value="Unassembled WGS sequence"/>
</dbReference>
<dbReference type="GeneID" id="85310600"/>
<evidence type="ECO:0000256" key="5">
    <source>
        <dbReference type="ARBA" id="ARBA00022679"/>
    </source>
</evidence>
<keyword evidence="11" id="KW-1185">Reference proteome</keyword>
<keyword evidence="5 9" id="KW-0808">Transferase</keyword>
<evidence type="ECO:0000256" key="4">
    <source>
        <dbReference type="ARBA" id="ARBA00014846"/>
    </source>
</evidence>
<dbReference type="PANTHER" id="PTHR14456">
    <property type="entry name" value="INOSITOL POLYPHOSPHATE KINASE 1"/>
    <property type="match status" value="1"/>
</dbReference>
<dbReference type="RefSeq" id="XP_060285488.1">
    <property type="nucleotide sequence ID" value="XM_060427413.1"/>
</dbReference>
<comment type="function">
    <text evidence="1">Has kinase activity and phosphorylates inositol-1,3,4,5,6-pentakisphosphate (Ins(1,3,4,5,6)P5) to produce 1,2,3,4,5,6-hexakisphosphate (InsP6), also known as phytate.</text>
</comment>
<dbReference type="GO" id="GO:0005634">
    <property type="term" value="C:nucleus"/>
    <property type="evidence" value="ECO:0007669"/>
    <property type="project" value="TreeGrafter"/>
</dbReference>
<gene>
    <name evidence="10" type="ORF">QBC33DRAFT_532838</name>
</gene>
<protein>
    <recommendedName>
        <fullName evidence="4 9">Inositol-pentakisphosphate 2-kinase</fullName>
        <ecNumber evidence="3 9">2.7.1.158</ecNumber>
    </recommendedName>
</protein>
<evidence type="ECO:0000256" key="6">
    <source>
        <dbReference type="ARBA" id="ARBA00022741"/>
    </source>
</evidence>
<dbReference type="GO" id="GO:0032958">
    <property type="term" value="P:inositol phosphate biosynthetic process"/>
    <property type="evidence" value="ECO:0007669"/>
    <property type="project" value="TreeGrafter"/>
</dbReference>
<evidence type="ECO:0000256" key="2">
    <source>
        <dbReference type="ARBA" id="ARBA00008305"/>
    </source>
</evidence>
<dbReference type="InterPro" id="IPR009286">
    <property type="entry name" value="Ins_P5_2-kin"/>
</dbReference>
<dbReference type="AlphaFoldDB" id="A0AAJ0FQL1"/>
<dbReference type="EC" id="2.7.1.158" evidence="3 9"/>
<comment type="function">
    <text evidence="9">Phosphorylates Ins(1,3,4,5,6)P5 at position 2 to form Ins(1,2,3,4,5,6)P6 (InsP6 or phytate).</text>
</comment>
<evidence type="ECO:0000256" key="8">
    <source>
        <dbReference type="ARBA" id="ARBA00022840"/>
    </source>
</evidence>
<dbReference type="Pfam" id="PF06090">
    <property type="entry name" value="Ins_P5_2-kin"/>
    <property type="match status" value="1"/>
</dbReference>
<comment type="caution">
    <text evidence="10">The sequence shown here is derived from an EMBL/GenBank/DDBJ whole genome shotgun (WGS) entry which is preliminary data.</text>
</comment>
<evidence type="ECO:0000256" key="3">
    <source>
        <dbReference type="ARBA" id="ARBA00012023"/>
    </source>
</evidence>
<sequence>MDTIPTGCEAEFVGEGAANLVFKITPPNNSSSPAFSEGKLLRVPKAGTRAYPYPELQEYWENTVKPLFKGDDLVQQSLVRLTGSGIVPKLNALLSENEANRREDFRGHRVADAEFGMLVENMRKIRPGDIVLEFKPKWLAQSPSAPPTSRRCRNCALVAYRSHSSSSNNNDDAHGTSKAALCPLDLARCHDDTAVLRQVLGHMMSLIGGRNAAALPEPQLGRFAEWLETNGLIERLRAAQVRNDPGGPLGSSAHDSRFQLAMTLRDCACFIRIPADAGAPVEVRLGDMDRKNSEAKLGYWQSMERRLIDGGYYEGREEPAQRTACQLERE</sequence>
<dbReference type="GO" id="GO:0035299">
    <property type="term" value="F:inositol-1,3,4,5,6-pentakisphosphate 2-kinase activity"/>
    <property type="evidence" value="ECO:0007669"/>
    <property type="project" value="UniProtKB-EC"/>
</dbReference>
<keyword evidence="7 9" id="KW-0418">Kinase</keyword>
<reference evidence="10" key="1">
    <citation type="submission" date="2023-06" db="EMBL/GenBank/DDBJ databases">
        <title>Genome-scale phylogeny and comparative genomics of the fungal order Sordariales.</title>
        <authorList>
            <consortium name="Lawrence Berkeley National Laboratory"/>
            <person name="Hensen N."/>
            <person name="Bonometti L."/>
            <person name="Westerberg I."/>
            <person name="Brannstrom I.O."/>
            <person name="Guillou S."/>
            <person name="Cros-Aarteil S."/>
            <person name="Calhoun S."/>
            <person name="Haridas S."/>
            <person name="Kuo A."/>
            <person name="Mondo S."/>
            <person name="Pangilinan J."/>
            <person name="Riley R."/>
            <person name="Labutti K."/>
            <person name="Andreopoulos B."/>
            <person name="Lipzen A."/>
            <person name="Chen C."/>
            <person name="Yanf M."/>
            <person name="Daum C."/>
            <person name="Ng V."/>
            <person name="Clum A."/>
            <person name="Steindorff A."/>
            <person name="Ohm R."/>
            <person name="Martin F."/>
            <person name="Silar P."/>
            <person name="Natvig D."/>
            <person name="Lalanne C."/>
            <person name="Gautier V."/>
            <person name="Ament-Velasquez S.L."/>
            <person name="Kruys A."/>
            <person name="Hutchinson M.I."/>
            <person name="Powell A.J."/>
            <person name="Barry K."/>
            <person name="Miller A.N."/>
            <person name="Grigoriev I.V."/>
            <person name="Debuchy R."/>
            <person name="Gladieux P."/>
            <person name="Thoren M.H."/>
            <person name="Johannesson H."/>
        </authorList>
    </citation>
    <scope>NUCLEOTIDE SEQUENCE</scope>
    <source>
        <strain evidence="10">8032-3</strain>
    </source>
</reference>
<comment type="catalytic activity">
    <reaction evidence="9">
        <text>1D-myo-inositol 1,3,4,5,6-pentakisphosphate + ATP = 1D-myo-inositol hexakisphosphate + ADP + H(+)</text>
        <dbReference type="Rhea" id="RHEA:20313"/>
        <dbReference type="ChEBI" id="CHEBI:15378"/>
        <dbReference type="ChEBI" id="CHEBI:30616"/>
        <dbReference type="ChEBI" id="CHEBI:57733"/>
        <dbReference type="ChEBI" id="CHEBI:58130"/>
        <dbReference type="ChEBI" id="CHEBI:456216"/>
        <dbReference type="EC" id="2.7.1.158"/>
    </reaction>
</comment>